<protein>
    <submittedName>
        <fullName evidence="9">ABC transporter permease subunit</fullName>
    </submittedName>
</protein>
<evidence type="ECO:0000256" key="6">
    <source>
        <dbReference type="ARBA" id="ARBA00035642"/>
    </source>
</evidence>
<dbReference type="InterPro" id="IPR007210">
    <property type="entry name" value="ABC_Gly_betaine_transp_sub-bd"/>
</dbReference>
<dbReference type="RefSeq" id="WP_064292190.1">
    <property type="nucleotide sequence ID" value="NZ_JASODG010000010.1"/>
</dbReference>
<dbReference type="Gene3D" id="3.40.190.120">
    <property type="entry name" value="Osmoprotection protein (prox), domain 2"/>
    <property type="match status" value="1"/>
</dbReference>
<proteinExistence type="inferred from homology"/>
<comment type="similarity">
    <text evidence="8">Belongs to the binding-protein-dependent transport system permease family.</text>
</comment>
<dbReference type="InterPro" id="IPR000515">
    <property type="entry name" value="MetI-like"/>
</dbReference>
<keyword evidence="2 8" id="KW-0813">Transport</keyword>
<feature type="transmembrane region" description="Helical" evidence="8">
    <location>
        <begin position="179"/>
        <end position="202"/>
    </location>
</feature>
<keyword evidence="5 8" id="KW-0472">Membrane</keyword>
<dbReference type="PANTHER" id="PTHR30177:SF4">
    <property type="entry name" value="OSMOPROTECTANT IMPORT PERMEASE PROTEIN OSMW"/>
    <property type="match status" value="1"/>
</dbReference>
<dbReference type="EMBL" id="QMHM01000028">
    <property type="protein sequence ID" value="RAV77305.1"/>
    <property type="molecule type" value="Genomic_DNA"/>
</dbReference>
<dbReference type="GO" id="GO:0043190">
    <property type="term" value="C:ATP-binding cassette (ABC) transporter complex"/>
    <property type="evidence" value="ECO:0007669"/>
    <property type="project" value="InterPro"/>
</dbReference>
<evidence type="ECO:0000256" key="8">
    <source>
        <dbReference type="RuleBase" id="RU363032"/>
    </source>
</evidence>
<feature type="transmembrane region" description="Helical" evidence="8">
    <location>
        <begin position="208"/>
        <end position="227"/>
    </location>
</feature>
<evidence type="ECO:0000256" key="3">
    <source>
        <dbReference type="ARBA" id="ARBA00022692"/>
    </source>
</evidence>
<dbReference type="GO" id="GO:0022857">
    <property type="term" value="F:transmembrane transporter activity"/>
    <property type="evidence" value="ECO:0007669"/>
    <property type="project" value="InterPro"/>
</dbReference>
<dbReference type="Pfam" id="PF00528">
    <property type="entry name" value="BPD_transp_1"/>
    <property type="match status" value="1"/>
</dbReference>
<dbReference type="GO" id="GO:0031460">
    <property type="term" value="P:glycine betaine transport"/>
    <property type="evidence" value="ECO:0007669"/>
    <property type="project" value="TreeGrafter"/>
</dbReference>
<dbReference type="AlphaFoldDB" id="A0A178HIR9"/>
<accession>A0A178HIR9</accession>
<reference evidence="9 10" key="1">
    <citation type="submission" date="2018-04" db="EMBL/GenBank/DDBJ databases">
        <title>Aerococcus urinae genomes.</title>
        <authorList>
            <person name="Hilt E."/>
            <person name="Gilbert N.M."/>
            <person name="Thomas-White K."/>
            <person name="Putonti C."/>
            <person name="Lewis A.L."/>
            <person name="Visck K.L."/>
            <person name="Wolfe A.J."/>
        </authorList>
    </citation>
    <scope>NUCLEOTIDE SEQUENCE [LARGE SCALE GENOMIC DNA]</scope>
    <source>
        <strain evidence="9 10">UMB7480</strain>
    </source>
</reference>
<evidence type="ECO:0000313" key="10">
    <source>
        <dbReference type="Proteomes" id="UP000251923"/>
    </source>
</evidence>
<dbReference type="PANTHER" id="PTHR30177">
    <property type="entry name" value="GLYCINE BETAINE/L-PROLINE TRANSPORT SYSTEM PERMEASE PROTEIN PROW"/>
    <property type="match status" value="1"/>
</dbReference>
<dbReference type="InterPro" id="IPR058089">
    <property type="entry name" value="EgtUBC_SBD"/>
</dbReference>
<evidence type="ECO:0000256" key="7">
    <source>
        <dbReference type="ARBA" id="ARBA00035652"/>
    </source>
</evidence>
<evidence type="ECO:0000256" key="2">
    <source>
        <dbReference type="ARBA" id="ARBA00022448"/>
    </source>
</evidence>
<dbReference type="Gene3D" id="3.40.190.10">
    <property type="entry name" value="Periplasmic binding protein-like II"/>
    <property type="match status" value="1"/>
</dbReference>
<dbReference type="InterPro" id="IPR051204">
    <property type="entry name" value="ABC_transp_perm/SBD"/>
</dbReference>
<dbReference type="CDD" id="cd13610">
    <property type="entry name" value="PBP2_ChoS"/>
    <property type="match status" value="1"/>
</dbReference>
<organism evidence="9 10">
    <name type="scientific">Aerococcus urinae</name>
    <dbReference type="NCBI Taxonomy" id="1376"/>
    <lineage>
        <taxon>Bacteria</taxon>
        <taxon>Bacillati</taxon>
        <taxon>Bacillota</taxon>
        <taxon>Bacilli</taxon>
        <taxon>Lactobacillales</taxon>
        <taxon>Aerococcaceae</taxon>
        <taxon>Aerococcus</taxon>
    </lineage>
</organism>
<dbReference type="SUPFAM" id="SSF161098">
    <property type="entry name" value="MetI-like"/>
    <property type="match status" value="1"/>
</dbReference>
<keyword evidence="3 8" id="KW-0812">Transmembrane</keyword>
<comment type="similarity">
    <text evidence="7">In the N-terminal section; belongs to the binding-protein-dependent transport system permease family.</text>
</comment>
<comment type="caution">
    <text evidence="9">The sequence shown here is derived from an EMBL/GenBank/DDBJ whole genome shotgun (WGS) entry which is preliminary data.</text>
</comment>
<keyword evidence="4 8" id="KW-1133">Transmembrane helix</keyword>
<dbReference type="InterPro" id="IPR035906">
    <property type="entry name" value="MetI-like_sf"/>
</dbReference>
<feature type="transmembrane region" description="Helical" evidence="8">
    <location>
        <begin position="24"/>
        <end position="47"/>
    </location>
</feature>
<dbReference type="CDD" id="cd06261">
    <property type="entry name" value="TM_PBP2"/>
    <property type="match status" value="1"/>
</dbReference>
<dbReference type="GeneID" id="86971193"/>
<comment type="subcellular location">
    <subcellularLocation>
        <location evidence="8">Cell membrane</location>
        <topology evidence="8">Multi-pass membrane protein</topology>
    </subcellularLocation>
    <subcellularLocation>
        <location evidence="1">Membrane</location>
        <topology evidence="1">Multi-pass membrane protein</topology>
    </subcellularLocation>
</comment>
<evidence type="ECO:0000256" key="5">
    <source>
        <dbReference type="ARBA" id="ARBA00023136"/>
    </source>
</evidence>
<evidence type="ECO:0000256" key="1">
    <source>
        <dbReference type="ARBA" id="ARBA00004141"/>
    </source>
</evidence>
<gene>
    <name evidence="9" type="ORF">DBT54_09140</name>
</gene>
<evidence type="ECO:0000313" key="9">
    <source>
        <dbReference type="EMBL" id="RAV77305.1"/>
    </source>
</evidence>
<dbReference type="SUPFAM" id="SSF53850">
    <property type="entry name" value="Periplasmic binding protein-like II"/>
    <property type="match status" value="1"/>
</dbReference>
<feature type="transmembrane region" description="Helical" evidence="8">
    <location>
        <begin position="146"/>
        <end position="172"/>
    </location>
</feature>
<dbReference type="Proteomes" id="UP000251923">
    <property type="component" value="Unassembled WGS sequence"/>
</dbReference>
<dbReference type="PROSITE" id="PS50928">
    <property type="entry name" value="ABC_TM1"/>
    <property type="match status" value="1"/>
</dbReference>
<dbReference type="Gene3D" id="1.10.3720.10">
    <property type="entry name" value="MetI-like"/>
    <property type="match status" value="1"/>
</dbReference>
<dbReference type="Pfam" id="PF04069">
    <property type="entry name" value="OpuAC"/>
    <property type="match status" value="1"/>
</dbReference>
<dbReference type="FunFam" id="1.10.3720.10:FF:000001">
    <property type="entry name" value="Glycine betaine ABC transporter, permease"/>
    <property type="match status" value="1"/>
</dbReference>
<feature type="transmembrane region" description="Helical" evidence="8">
    <location>
        <begin position="68"/>
        <end position="95"/>
    </location>
</feature>
<name>A0A178HIR9_9LACT</name>
<sequence length="513" mass="55629">MIAELGSIFQERGSDLLAASWEHLTLSLTALLIALIIGIPLAIGLRSQPRIAEGALQVTSVLQTIPSLALLGLLIPLVGIGTVPALIALVVYALLPIFQNTYVGLTEIDASIEEAALAFGMSPLRRLLKVEIPIALPVIVSGIRQALVLIIGTATLAALIGGGGLGTFILLGIDRNQPLLTLVGAIASALLALTFSALIKFLQNKRPLVVVTSLLGLFLVIGGVNLYQNVQAPDQKVVIAGKLGSEPDILINMYQELIQAENDQIQVELKPNFGKTSFLFEALDHQEVDVYPEFSGTILGSLLGNTPTSSSGKLSKEETYDLAKQGLEEEYQLTLLEPMAYENTYAILMRRDRAQAMGIEKISDLKPYADKLRAGFTLEFIDREDGYQGIQSLYQMQFGQVSSMEPALRYQAIAQGEVDLVDGYSTDSEIKAYDLVALEDDLGLFPHYQGAPMLRFDYAKDHPQVVAALNRLGGMITEEEMIQMNYQVSQEGQSAQDVAHQFLLDKGLIGGDQ</sequence>
<comment type="similarity">
    <text evidence="6">In the C-terminal section; belongs to the OsmX family.</text>
</comment>
<evidence type="ECO:0000256" key="4">
    <source>
        <dbReference type="ARBA" id="ARBA00022989"/>
    </source>
</evidence>